<dbReference type="RefSeq" id="WP_349218506.1">
    <property type="nucleotide sequence ID" value="NZ_JBBMFD010000005.1"/>
</dbReference>
<proteinExistence type="predicted"/>
<evidence type="ECO:0000313" key="1">
    <source>
        <dbReference type="EMBL" id="MEQ2440123.1"/>
    </source>
</evidence>
<gene>
    <name evidence="1" type="ORF">WMO26_04715</name>
</gene>
<accession>A0ABV1DYI5</accession>
<keyword evidence="2" id="KW-1185">Reference proteome</keyword>
<comment type="caution">
    <text evidence="1">The sequence shown here is derived from an EMBL/GenBank/DDBJ whole genome shotgun (WGS) entry which is preliminary data.</text>
</comment>
<reference evidence="1 2" key="1">
    <citation type="submission" date="2024-03" db="EMBL/GenBank/DDBJ databases">
        <title>Human intestinal bacterial collection.</title>
        <authorList>
            <person name="Pauvert C."/>
            <person name="Hitch T.C.A."/>
            <person name="Clavel T."/>
        </authorList>
    </citation>
    <scope>NUCLEOTIDE SEQUENCE [LARGE SCALE GENOMIC DNA]</scope>
    <source>
        <strain evidence="1 2">CLA-JM-H44</strain>
    </source>
</reference>
<evidence type="ECO:0000313" key="2">
    <source>
        <dbReference type="Proteomes" id="UP001489509"/>
    </source>
</evidence>
<sequence>MVQIGETEMGWAHRVQYQDGTLITPDNSSWGTVVVGNQNIQGERLKTQLYDLVTLYTDEYMESCGGNPITSFTIYIEPMENGAYVFYLLY</sequence>
<dbReference type="Proteomes" id="UP001489509">
    <property type="component" value="Unassembled WGS sequence"/>
</dbReference>
<name>A0ABV1DYI5_9FIRM</name>
<organism evidence="1 2">
    <name type="scientific">Solibaculum intestinale</name>
    <dbReference type="NCBI Taxonomy" id="3133165"/>
    <lineage>
        <taxon>Bacteria</taxon>
        <taxon>Bacillati</taxon>
        <taxon>Bacillota</taxon>
        <taxon>Clostridia</taxon>
        <taxon>Eubacteriales</taxon>
        <taxon>Oscillospiraceae</taxon>
        <taxon>Solibaculum</taxon>
    </lineage>
</organism>
<dbReference type="EMBL" id="JBBMFD010000005">
    <property type="protein sequence ID" value="MEQ2440123.1"/>
    <property type="molecule type" value="Genomic_DNA"/>
</dbReference>
<protein>
    <submittedName>
        <fullName evidence="1">Uncharacterized protein</fullName>
    </submittedName>
</protein>